<dbReference type="Pfam" id="PF14534">
    <property type="entry name" value="DUF4440"/>
    <property type="match status" value="1"/>
</dbReference>
<dbReference type="SUPFAM" id="SSF54427">
    <property type="entry name" value="NTF2-like"/>
    <property type="match status" value="1"/>
</dbReference>
<evidence type="ECO:0000313" key="3">
    <source>
        <dbReference type="Proteomes" id="UP001597116"/>
    </source>
</evidence>
<keyword evidence="3" id="KW-1185">Reference proteome</keyword>
<sequence>MPLLLITPLLHAQSRQDSTAVQAIIQDQVTAWNQGDAVAYSKQFAREGTFTNIMGLSYTGHKAFLERHDQIFKGVFRNTVLQQKIISLRFIRPDVATVETLTRVSGLSAAPPPGIYLDNKGRFHTRLLQIMTKSATGWEVVTYHNVDLKSGVPVPEID</sequence>
<dbReference type="EMBL" id="JBHTLP010000008">
    <property type="protein sequence ID" value="MFD1142429.1"/>
    <property type="molecule type" value="Genomic_DNA"/>
</dbReference>
<proteinExistence type="predicted"/>
<protein>
    <submittedName>
        <fullName evidence="2">SgcJ/EcaC family oxidoreductase</fullName>
    </submittedName>
</protein>
<evidence type="ECO:0000313" key="2">
    <source>
        <dbReference type="EMBL" id="MFD1142429.1"/>
    </source>
</evidence>
<dbReference type="Proteomes" id="UP001597116">
    <property type="component" value="Unassembled WGS sequence"/>
</dbReference>
<dbReference type="Gene3D" id="3.10.450.50">
    <property type="match status" value="1"/>
</dbReference>
<feature type="domain" description="DUF4440" evidence="1">
    <location>
        <begin position="21"/>
        <end position="138"/>
    </location>
</feature>
<organism evidence="2 3">
    <name type="scientific">Larkinella insperata</name>
    <dbReference type="NCBI Taxonomy" id="332158"/>
    <lineage>
        <taxon>Bacteria</taxon>
        <taxon>Pseudomonadati</taxon>
        <taxon>Bacteroidota</taxon>
        <taxon>Cytophagia</taxon>
        <taxon>Cytophagales</taxon>
        <taxon>Spirosomataceae</taxon>
        <taxon>Larkinella</taxon>
    </lineage>
</organism>
<dbReference type="NCBIfam" id="TIGR02246">
    <property type="entry name" value="SgcJ/EcaC family oxidoreductase"/>
    <property type="match status" value="1"/>
</dbReference>
<dbReference type="RefSeq" id="WP_265992920.1">
    <property type="nucleotide sequence ID" value="NZ_CP110973.1"/>
</dbReference>
<gene>
    <name evidence="2" type="ORF">ACFQ4C_14990</name>
</gene>
<accession>A0ABW3Q8P8</accession>
<evidence type="ECO:0000259" key="1">
    <source>
        <dbReference type="Pfam" id="PF14534"/>
    </source>
</evidence>
<dbReference type="InterPro" id="IPR027843">
    <property type="entry name" value="DUF4440"/>
</dbReference>
<name>A0ABW3Q8P8_9BACT</name>
<dbReference type="InterPro" id="IPR011944">
    <property type="entry name" value="Steroid_delta5-4_isomerase"/>
</dbReference>
<dbReference type="InterPro" id="IPR032710">
    <property type="entry name" value="NTF2-like_dom_sf"/>
</dbReference>
<reference evidence="3" key="1">
    <citation type="journal article" date="2019" name="Int. J. Syst. Evol. Microbiol.">
        <title>The Global Catalogue of Microorganisms (GCM) 10K type strain sequencing project: providing services to taxonomists for standard genome sequencing and annotation.</title>
        <authorList>
            <consortium name="The Broad Institute Genomics Platform"/>
            <consortium name="The Broad Institute Genome Sequencing Center for Infectious Disease"/>
            <person name="Wu L."/>
            <person name="Ma J."/>
        </authorList>
    </citation>
    <scope>NUCLEOTIDE SEQUENCE [LARGE SCALE GENOMIC DNA]</scope>
    <source>
        <strain evidence="3">CCUG 55608</strain>
    </source>
</reference>
<comment type="caution">
    <text evidence="2">The sequence shown here is derived from an EMBL/GenBank/DDBJ whole genome shotgun (WGS) entry which is preliminary data.</text>
</comment>